<evidence type="ECO:0000256" key="1">
    <source>
        <dbReference type="SAM" id="Phobius"/>
    </source>
</evidence>
<dbReference type="AlphaFoldDB" id="A0ABD0L0V6"/>
<accession>A0ABD0L0V6</accession>
<keyword evidence="3" id="KW-1185">Reference proteome</keyword>
<proteinExistence type="predicted"/>
<keyword evidence="1" id="KW-0472">Membrane</keyword>
<feature type="non-terminal residue" evidence="2">
    <location>
        <position position="95"/>
    </location>
</feature>
<name>A0ABD0L0V6_9CAEN</name>
<protein>
    <recommendedName>
        <fullName evidence="4">NADH dehydrogenase subunit 6</fullName>
    </recommendedName>
</protein>
<dbReference type="Proteomes" id="UP001519460">
    <property type="component" value="Unassembled WGS sequence"/>
</dbReference>
<dbReference type="EMBL" id="JACVVK020000098">
    <property type="protein sequence ID" value="KAK7492858.1"/>
    <property type="molecule type" value="Genomic_DNA"/>
</dbReference>
<feature type="non-terminal residue" evidence="2">
    <location>
        <position position="1"/>
    </location>
</feature>
<sequence length="95" mass="10604">GIEPVTAAAHHPDHLPSRRMSGEVPLELEFVRTNFSPPASPRGVEGGPSAGILGCIMWILGYDMWIMGCIMWILGYDMWILGCIMWILGYDMDPR</sequence>
<gene>
    <name evidence="2" type="ORF">BaRGS_00015805</name>
</gene>
<comment type="caution">
    <text evidence="2">The sequence shown here is derived from an EMBL/GenBank/DDBJ whole genome shotgun (WGS) entry which is preliminary data.</text>
</comment>
<evidence type="ECO:0000313" key="2">
    <source>
        <dbReference type="EMBL" id="KAK7492858.1"/>
    </source>
</evidence>
<evidence type="ECO:0000313" key="3">
    <source>
        <dbReference type="Proteomes" id="UP001519460"/>
    </source>
</evidence>
<reference evidence="2 3" key="1">
    <citation type="journal article" date="2023" name="Sci. Data">
        <title>Genome assembly of the Korean intertidal mud-creeper Batillaria attramentaria.</title>
        <authorList>
            <person name="Patra A.K."/>
            <person name="Ho P.T."/>
            <person name="Jun S."/>
            <person name="Lee S.J."/>
            <person name="Kim Y."/>
            <person name="Won Y.J."/>
        </authorList>
    </citation>
    <scope>NUCLEOTIDE SEQUENCE [LARGE SCALE GENOMIC DNA]</scope>
    <source>
        <strain evidence="2">Wonlab-2016</strain>
    </source>
</reference>
<feature type="transmembrane region" description="Helical" evidence="1">
    <location>
        <begin position="64"/>
        <end position="88"/>
    </location>
</feature>
<evidence type="ECO:0008006" key="4">
    <source>
        <dbReference type="Google" id="ProtNLM"/>
    </source>
</evidence>
<organism evidence="2 3">
    <name type="scientific">Batillaria attramentaria</name>
    <dbReference type="NCBI Taxonomy" id="370345"/>
    <lineage>
        <taxon>Eukaryota</taxon>
        <taxon>Metazoa</taxon>
        <taxon>Spiralia</taxon>
        <taxon>Lophotrochozoa</taxon>
        <taxon>Mollusca</taxon>
        <taxon>Gastropoda</taxon>
        <taxon>Caenogastropoda</taxon>
        <taxon>Sorbeoconcha</taxon>
        <taxon>Cerithioidea</taxon>
        <taxon>Batillariidae</taxon>
        <taxon>Batillaria</taxon>
    </lineage>
</organism>
<keyword evidence="1" id="KW-0812">Transmembrane</keyword>
<keyword evidence="1" id="KW-1133">Transmembrane helix</keyword>